<feature type="transmembrane region" description="Helical" evidence="6">
    <location>
        <begin position="527"/>
        <end position="546"/>
    </location>
</feature>
<dbReference type="PANTHER" id="PTHR10231">
    <property type="entry name" value="NUCLEOTIDE-SUGAR TRANSMEMBRANE TRANSPORTER"/>
    <property type="match status" value="1"/>
</dbReference>
<sequence>MAPLSRPAILSLAALTLHYSVLSIVLHVSRTTPGRRYHASSAIFLTELGKIIVSLLLVLWTGELRGAVRERTHVRGLWRLRDDEEREREAEELRQQKIREEEEREGYLNSPPVAGEEKEGLMAKAERRRESLDDADGWKDATVVTVHRRNPSVEARTPSPTRSRHPPSSLSISVALANAHTPSAPTLALIPATPAPEPSPTRHPDEHSLYPHRRANDRPPEPATPSLVGDLCDWEWWLTLKATVFGEGVWKLAILAALFCFQGNAQYVASGNLSVPIFQLAYQLKIPATAMCSVILLNRALTRQQWVSLFVLTFGVGLVQLFSVTSSGGPRPPSGDAASSKALEGLDVHSESAPNQALGLAAVMAACMSSGFASTYFERILKVASTPASSPHSSPSLSPSPALSPTLPSSQQPLLSDHQAAESPTLPLPSSIVPSGKPSLWIRNIQLSLFGLVVGLPVVMWELRGCLGTLDYEYLDQGWWSRAEYVTRTAIGGFFDGFDRPLPWIVVVLQLSGGLLSALVMQHADNLLKCFSTSLSILLSVAASVVLFSFHVTPGICVGALLVLGATFAYTSPSAAASWRWRPVTAFGTR</sequence>
<evidence type="ECO:0000313" key="8">
    <source>
        <dbReference type="Proteomes" id="UP000311382"/>
    </source>
</evidence>
<reference evidence="7 8" key="1">
    <citation type="submission" date="2019-03" db="EMBL/GenBank/DDBJ databases">
        <title>Rhodosporidium diobovatum UCD-FST 08-225 genome sequencing, assembly, and annotation.</title>
        <authorList>
            <person name="Fakankun I.U."/>
            <person name="Fristensky B."/>
            <person name="Levin D.B."/>
        </authorList>
    </citation>
    <scope>NUCLEOTIDE SEQUENCE [LARGE SCALE GENOMIC DNA]</scope>
    <source>
        <strain evidence="7 8">UCD-FST 08-225</strain>
    </source>
</reference>
<feature type="transmembrane region" description="Helical" evidence="6">
    <location>
        <begin position="357"/>
        <end position="377"/>
    </location>
</feature>
<feature type="transmembrane region" description="Helical" evidence="6">
    <location>
        <begin position="552"/>
        <end position="572"/>
    </location>
</feature>
<feature type="region of interest" description="Disordered" evidence="5">
    <location>
        <begin position="85"/>
        <end position="169"/>
    </location>
</feature>
<comment type="subcellular location">
    <subcellularLocation>
        <location evidence="1">Membrane</location>
        <topology evidence="1">Multi-pass membrane protein</topology>
    </subcellularLocation>
</comment>
<keyword evidence="4 6" id="KW-0472">Membrane</keyword>
<keyword evidence="3 6" id="KW-1133">Transmembrane helix</keyword>
<evidence type="ECO:0000313" key="7">
    <source>
        <dbReference type="EMBL" id="TNY21531.1"/>
    </source>
</evidence>
<keyword evidence="7" id="KW-0762">Sugar transport</keyword>
<feature type="compositionally biased region" description="Basic and acidic residues" evidence="5">
    <location>
        <begin position="85"/>
        <end position="101"/>
    </location>
</feature>
<keyword evidence="7" id="KW-0813">Transport</keyword>
<feature type="transmembrane region" description="Helical" evidence="6">
    <location>
        <begin position="39"/>
        <end position="61"/>
    </location>
</feature>
<dbReference type="NCBIfam" id="TIGR00803">
    <property type="entry name" value="nst"/>
    <property type="match status" value="2"/>
</dbReference>
<feature type="compositionally biased region" description="Basic and acidic residues" evidence="5">
    <location>
        <begin position="115"/>
        <end position="139"/>
    </location>
</feature>
<keyword evidence="8" id="KW-1185">Reference proteome</keyword>
<evidence type="ECO:0000256" key="3">
    <source>
        <dbReference type="ARBA" id="ARBA00022989"/>
    </source>
</evidence>
<feature type="compositionally biased region" description="Basic and acidic residues" evidence="5">
    <location>
        <begin position="200"/>
        <end position="220"/>
    </location>
</feature>
<evidence type="ECO:0000256" key="5">
    <source>
        <dbReference type="SAM" id="MobiDB-lite"/>
    </source>
</evidence>
<evidence type="ECO:0000256" key="1">
    <source>
        <dbReference type="ARBA" id="ARBA00004141"/>
    </source>
</evidence>
<proteinExistence type="predicted"/>
<feature type="transmembrane region" description="Helical" evidence="6">
    <location>
        <begin position="440"/>
        <end position="461"/>
    </location>
</feature>
<evidence type="ECO:0000256" key="6">
    <source>
        <dbReference type="SAM" id="Phobius"/>
    </source>
</evidence>
<feature type="transmembrane region" description="Helical" evidence="6">
    <location>
        <begin position="306"/>
        <end position="324"/>
    </location>
</feature>
<evidence type="ECO:0000256" key="4">
    <source>
        <dbReference type="ARBA" id="ARBA00023136"/>
    </source>
</evidence>
<dbReference type="GO" id="GO:0015165">
    <property type="term" value="F:pyrimidine nucleotide-sugar transmembrane transporter activity"/>
    <property type="evidence" value="ECO:0007669"/>
    <property type="project" value="InterPro"/>
</dbReference>
<dbReference type="EMBL" id="SOZI01000041">
    <property type="protein sequence ID" value="TNY21531.1"/>
    <property type="molecule type" value="Genomic_DNA"/>
</dbReference>
<dbReference type="OrthoDB" id="408493at2759"/>
<dbReference type="STRING" id="5288.A0A5C5G0M3"/>
<feature type="region of interest" description="Disordered" evidence="5">
    <location>
        <begin position="186"/>
        <end position="223"/>
    </location>
</feature>
<keyword evidence="2 6" id="KW-0812">Transmembrane</keyword>
<feature type="transmembrane region" description="Helical" evidence="6">
    <location>
        <begin position="502"/>
        <end position="520"/>
    </location>
</feature>
<comment type="caution">
    <text evidence="7">The sequence shown here is derived from an EMBL/GenBank/DDBJ whole genome shotgun (WGS) entry which is preliminary data.</text>
</comment>
<protein>
    <submittedName>
        <fullName evidence="7">Nucleotide-sugar transporter-domain-containing protein</fullName>
    </submittedName>
</protein>
<feature type="region of interest" description="Disordered" evidence="5">
    <location>
        <begin position="391"/>
        <end position="430"/>
    </location>
</feature>
<dbReference type="GO" id="GO:0000139">
    <property type="term" value="C:Golgi membrane"/>
    <property type="evidence" value="ECO:0007669"/>
    <property type="project" value="InterPro"/>
</dbReference>
<name>A0A5C5G0M3_9BASI</name>
<gene>
    <name evidence="7" type="ORF">DMC30DRAFT_196315</name>
</gene>
<dbReference type="Pfam" id="PF04142">
    <property type="entry name" value="Nuc_sug_transp"/>
    <property type="match status" value="2"/>
</dbReference>
<dbReference type="InterPro" id="IPR007271">
    <property type="entry name" value="Nuc_sug_transpt"/>
</dbReference>
<accession>A0A5C5G0M3</accession>
<evidence type="ECO:0000256" key="2">
    <source>
        <dbReference type="ARBA" id="ARBA00022692"/>
    </source>
</evidence>
<dbReference type="Proteomes" id="UP000311382">
    <property type="component" value="Unassembled WGS sequence"/>
</dbReference>
<dbReference type="AlphaFoldDB" id="A0A5C5G0M3"/>
<feature type="compositionally biased region" description="Low complexity" evidence="5">
    <location>
        <begin position="156"/>
        <end position="169"/>
    </location>
</feature>
<feature type="compositionally biased region" description="Low complexity" evidence="5">
    <location>
        <begin position="391"/>
        <end position="416"/>
    </location>
</feature>
<organism evidence="7 8">
    <name type="scientific">Rhodotorula diobovata</name>
    <dbReference type="NCBI Taxonomy" id="5288"/>
    <lineage>
        <taxon>Eukaryota</taxon>
        <taxon>Fungi</taxon>
        <taxon>Dikarya</taxon>
        <taxon>Basidiomycota</taxon>
        <taxon>Pucciniomycotina</taxon>
        <taxon>Microbotryomycetes</taxon>
        <taxon>Sporidiobolales</taxon>
        <taxon>Sporidiobolaceae</taxon>
        <taxon>Rhodotorula</taxon>
    </lineage>
</organism>